<proteinExistence type="inferred from homology"/>
<reference evidence="7 8" key="1">
    <citation type="submission" date="2024-02" db="EMBL/GenBank/DDBJ databases">
        <title>De novo assembly and annotation of 12 fungi associated with fruit tree decline syndrome in Ontario, Canada.</title>
        <authorList>
            <person name="Sulman M."/>
            <person name="Ellouze W."/>
            <person name="Ilyukhin E."/>
        </authorList>
    </citation>
    <scope>NUCLEOTIDE SEQUENCE [LARGE SCALE GENOMIC DNA]</scope>
    <source>
        <strain evidence="7 8">M42-189</strain>
    </source>
</reference>
<gene>
    <name evidence="7" type="ORF">SLS60_008237</name>
</gene>
<comment type="similarity">
    <text evidence="2">Belongs to the FIP1 family.</text>
</comment>
<keyword evidence="4" id="KW-0539">Nucleus</keyword>
<evidence type="ECO:0000256" key="4">
    <source>
        <dbReference type="ARBA" id="ARBA00023242"/>
    </source>
</evidence>
<feature type="domain" description="Pre-mRNA polyadenylation factor Fip1" evidence="6">
    <location>
        <begin position="260"/>
        <end position="300"/>
    </location>
</feature>
<feature type="region of interest" description="Disordered" evidence="5">
    <location>
        <begin position="373"/>
        <end position="409"/>
    </location>
</feature>
<feature type="compositionally biased region" description="Acidic residues" evidence="5">
    <location>
        <begin position="117"/>
        <end position="127"/>
    </location>
</feature>
<evidence type="ECO:0000256" key="2">
    <source>
        <dbReference type="ARBA" id="ARBA00007459"/>
    </source>
</evidence>
<keyword evidence="3" id="KW-0507">mRNA processing</keyword>
<feature type="compositionally biased region" description="Basic and acidic residues" evidence="5">
    <location>
        <begin position="137"/>
        <end position="146"/>
    </location>
</feature>
<feature type="compositionally biased region" description="Polar residues" evidence="5">
    <location>
        <begin position="207"/>
        <end position="228"/>
    </location>
</feature>
<accession>A0ABR3R012</accession>
<evidence type="ECO:0000313" key="8">
    <source>
        <dbReference type="Proteomes" id="UP001521785"/>
    </source>
</evidence>
<feature type="region of interest" description="Disordered" evidence="5">
    <location>
        <begin position="182"/>
        <end position="233"/>
    </location>
</feature>
<keyword evidence="8" id="KW-1185">Reference proteome</keyword>
<sequence length="409" mass="44871">MSALGAEVFSSWSDVVARREWEVNFAKERLEKMEPVDLPLCRMERVSANSDERTVRFGLKRGKLLYIFKHPNHDVERDKHRNVITRARFIKQRLESAGYRLIPWDFKKGQPPRFWEDDAMEEDDDDLYGPSEGQQAESKEEIKNEDGDSSGDEPMEEESGDEDNSDDSDSDIEIIIDKPAVAPKPAQQQQQQQPQESKAIKIEAPPQASTTPSQAARTTAPQVPTQPGTAYPAIKSSTIDVNGDPVYPPAGKPISQVVMDADLAEETKPWRLPGADQSDFFNYGFDEFSWEQYRLKQQEMSDTIADQKAQQQQMMAMMGGLPGPGGAPPAAPAGIPGMPSEAEMMQMMQQMAAQGMDPGSMDFNQMMMQMSNSGGMGGFGGPSGQQGGFGGGHGGGGAGRGRGRGRGNW</sequence>
<feature type="compositionally biased region" description="Gly residues" evidence="5">
    <location>
        <begin position="374"/>
        <end position="400"/>
    </location>
</feature>
<feature type="region of interest" description="Disordered" evidence="5">
    <location>
        <begin position="111"/>
        <end position="170"/>
    </location>
</feature>
<evidence type="ECO:0000313" key="7">
    <source>
        <dbReference type="EMBL" id="KAL1597750.1"/>
    </source>
</evidence>
<protein>
    <recommendedName>
        <fullName evidence="6">Pre-mRNA polyadenylation factor Fip1 domain-containing protein</fullName>
    </recommendedName>
</protein>
<dbReference type="PANTHER" id="PTHR13484:SF0">
    <property type="entry name" value="PRE-MRNA 3'-END-PROCESSING FACTOR FIP1"/>
    <property type="match status" value="1"/>
</dbReference>
<dbReference type="Proteomes" id="UP001521785">
    <property type="component" value="Unassembled WGS sequence"/>
</dbReference>
<organism evidence="7 8">
    <name type="scientific">Paraconiothyrium brasiliense</name>
    <dbReference type="NCBI Taxonomy" id="300254"/>
    <lineage>
        <taxon>Eukaryota</taxon>
        <taxon>Fungi</taxon>
        <taxon>Dikarya</taxon>
        <taxon>Ascomycota</taxon>
        <taxon>Pezizomycotina</taxon>
        <taxon>Dothideomycetes</taxon>
        <taxon>Pleosporomycetidae</taxon>
        <taxon>Pleosporales</taxon>
        <taxon>Massarineae</taxon>
        <taxon>Didymosphaeriaceae</taxon>
        <taxon>Paraconiothyrium</taxon>
    </lineage>
</organism>
<comment type="caution">
    <text evidence="7">The sequence shown here is derived from an EMBL/GenBank/DDBJ whole genome shotgun (WGS) entry which is preliminary data.</text>
</comment>
<evidence type="ECO:0000259" key="6">
    <source>
        <dbReference type="Pfam" id="PF05182"/>
    </source>
</evidence>
<dbReference type="InterPro" id="IPR051187">
    <property type="entry name" value="Pre-mRNA_3'-end_processing_reg"/>
</dbReference>
<evidence type="ECO:0000256" key="1">
    <source>
        <dbReference type="ARBA" id="ARBA00004123"/>
    </source>
</evidence>
<evidence type="ECO:0000256" key="3">
    <source>
        <dbReference type="ARBA" id="ARBA00022664"/>
    </source>
</evidence>
<dbReference type="Pfam" id="PF05182">
    <property type="entry name" value="Fip1"/>
    <property type="match status" value="1"/>
</dbReference>
<comment type="subcellular location">
    <subcellularLocation>
        <location evidence="1">Nucleus</location>
    </subcellularLocation>
</comment>
<evidence type="ECO:0000256" key="5">
    <source>
        <dbReference type="SAM" id="MobiDB-lite"/>
    </source>
</evidence>
<name>A0ABR3R012_9PLEO</name>
<feature type="compositionally biased region" description="Low complexity" evidence="5">
    <location>
        <begin position="182"/>
        <end position="197"/>
    </location>
</feature>
<dbReference type="InterPro" id="IPR007854">
    <property type="entry name" value="Fip1_dom"/>
</dbReference>
<dbReference type="EMBL" id="JAKJXO020000012">
    <property type="protein sequence ID" value="KAL1597750.1"/>
    <property type="molecule type" value="Genomic_DNA"/>
</dbReference>
<feature type="compositionally biased region" description="Acidic residues" evidence="5">
    <location>
        <begin position="147"/>
        <end position="170"/>
    </location>
</feature>
<dbReference type="PANTHER" id="PTHR13484">
    <property type="entry name" value="FIP1-LIKE 1 PROTEIN"/>
    <property type="match status" value="1"/>
</dbReference>